<keyword evidence="3" id="KW-1185">Reference proteome</keyword>
<dbReference type="OrthoDB" id="861257at2759"/>
<proteinExistence type="predicted"/>
<evidence type="ECO:0000313" key="3">
    <source>
        <dbReference type="Proteomes" id="UP000886885"/>
    </source>
</evidence>
<dbReference type="EMBL" id="JAAWWB010001807">
    <property type="protein sequence ID" value="KAG6735707.1"/>
    <property type="molecule type" value="Genomic_DNA"/>
</dbReference>
<feature type="compositionally biased region" description="Polar residues" evidence="1">
    <location>
        <begin position="232"/>
        <end position="242"/>
    </location>
</feature>
<evidence type="ECO:0000256" key="1">
    <source>
        <dbReference type="SAM" id="MobiDB-lite"/>
    </source>
</evidence>
<dbReference type="AlphaFoldDB" id="A0A8X7XS66"/>
<accession>A0A8X7XS66</accession>
<name>A0A8X7XS66_POPTO</name>
<feature type="compositionally biased region" description="Low complexity" evidence="1">
    <location>
        <begin position="324"/>
        <end position="334"/>
    </location>
</feature>
<protein>
    <submittedName>
        <fullName evidence="2">Uncharacterized protein</fullName>
    </submittedName>
</protein>
<gene>
    <name evidence="2" type="ORF">POTOM_061643</name>
</gene>
<feature type="region of interest" description="Disordered" evidence="1">
    <location>
        <begin position="319"/>
        <end position="339"/>
    </location>
</feature>
<reference evidence="2" key="1">
    <citation type="journal article" date="2020" name="bioRxiv">
        <title>Hybrid origin of Populus tomentosa Carr. identified through genome sequencing and phylogenomic analysis.</title>
        <authorList>
            <person name="An X."/>
            <person name="Gao K."/>
            <person name="Chen Z."/>
            <person name="Li J."/>
            <person name="Yang X."/>
            <person name="Yang X."/>
            <person name="Zhou J."/>
            <person name="Guo T."/>
            <person name="Zhao T."/>
            <person name="Huang S."/>
            <person name="Miao D."/>
            <person name="Khan W.U."/>
            <person name="Rao P."/>
            <person name="Ye M."/>
            <person name="Lei B."/>
            <person name="Liao W."/>
            <person name="Wang J."/>
            <person name="Ji L."/>
            <person name="Li Y."/>
            <person name="Guo B."/>
            <person name="Mustafa N.S."/>
            <person name="Li S."/>
            <person name="Yun Q."/>
            <person name="Keller S.R."/>
            <person name="Mao J."/>
            <person name="Zhang R."/>
            <person name="Strauss S.H."/>
        </authorList>
    </citation>
    <scope>NUCLEOTIDE SEQUENCE</scope>
    <source>
        <strain evidence="2">GM15</strain>
        <tissue evidence="2">Leaf</tissue>
    </source>
</reference>
<dbReference type="Proteomes" id="UP000886885">
    <property type="component" value="Unassembled WGS sequence"/>
</dbReference>
<organism evidence="2 3">
    <name type="scientific">Populus tomentosa</name>
    <name type="common">Chinese white poplar</name>
    <dbReference type="NCBI Taxonomy" id="118781"/>
    <lineage>
        <taxon>Eukaryota</taxon>
        <taxon>Viridiplantae</taxon>
        <taxon>Streptophyta</taxon>
        <taxon>Embryophyta</taxon>
        <taxon>Tracheophyta</taxon>
        <taxon>Spermatophyta</taxon>
        <taxon>Magnoliopsida</taxon>
        <taxon>eudicotyledons</taxon>
        <taxon>Gunneridae</taxon>
        <taxon>Pentapetalae</taxon>
        <taxon>rosids</taxon>
        <taxon>fabids</taxon>
        <taxon>Malpighiales</taxon>
        <taxon>Salicaceae</taxon>
        <taxon>Saliceae</taxon>
        <taxon>Populus</taxon>
    </lineage>
</organism>
<comment type="caution">
    <text evidence="2">The sequence shown here is derived from an EMBL/GenBank/DDBJ whole genome shotgun (WGS) entry which is preliminary data.</text>
</comment>
<evidence type="ECO:0000313" key="2">
    <source>
        <dbReference type="EMBL" id="KAG6735707.1"/>
    </source>
</evidence>
<feature type="region of interest" description="Disordered" evidence="1">
    <location>
        <begin position="232"/>
        <end position="278"/>
    </location>
</feature>
<sequence>MANKKKKSGSHRLQLKQQASQLINDRSVLALVAPPLPHTVHVTVPPNSNPPHKSPMPAVVPTSVPVQVSPNHGEHSPNINHIFEDDYSDDEEIEEEADLGYCREDYVNGSKFFTSSPLATSTSTPPVGSQFIPIECPTNIIPPPAAFPVGVKSPTAALQPYATSLPVDSSLCAVSAPVTSSGCAMPVHDPTPGCTMSVPIVPMRGTSPSANPVREIPNSSEPPFNPWRNLFVNNRNTPSNVPSKPRAKESAAPDPNITKGRDTVFNRLGPQGGTSVAGCSEANQPANCGPNPVPVVDEIVPENGITLPNNGGWELVRRKKAKSKSSQSRNSSGSTHATPRVGQGILILFTGHACLLRLLQLPLQM</sequence>